<organism evidence="1 2">
    <name type="scientific">Linum tenue</name>
    <dbReference type="NCBI Taxonomy" id="586396"/>
    <lineage>
        <taxon>Eukaryota</taxon>
        <taxon>Viridiplantae</taxon>
        <taxon>Streptophyta</taxon>
        <taxon>Embryophyta</taxon>
        <taxon>Tracheophyta</taxon>
        <taxon>Spermatophyta</taxon>
        <taxon>Magnoliopsida</taxon>
        <taxon>eudicotyledons</taxon>
        <taxon>Gunneridae</taxon>
        <taxon>Pentapetalae</taxon>
        <taxon>rosids</taxon>
        <taxon>fabids</taxon>
        <taxon>Malpighiales</taxon>
        <taxon>Linaceae</taxon>
        <taxon>Linum</taxon>
    </lineage>
</organism>
<name>A0AAV0M8N6_9ROSI</name>
<evidence type="ECO:0000313" key="1">
    <source>
        <dbReference type="EMBL" id="CAI0442369.1"/>
    </source>
</evidence>
<keyword evidence="2" id="KW-1185">Reference proteome</keyword>
<dbReference type="AlphaFoldDB" id="A0AAV0M8N6"/>
<comment type="caution">
    <text evidence="1">The sequence shown here is derived from an EMBL/GenBank/DDBJ whole genome shotgun (WGS) entry which is preliminary data.</text>
</comment>
<accession>A0AAV0M8N6</accession>
<protein>
    <submittedName>
        <fullName evidence="1">Uncharacterized protein</fullName>
    </submittedName>
</protein>
<gene>
    <name evidence="1" type="ORF">LITE_LOCUS27240</name>
</gene>
<dbReference type="EMBL" id="CAMGYJ010000007">
    <property type="protein sequence ID" value="CAI0442369.1"/>
    <property type="molecule type" value="Genomic_DNA"/>
</dbReference>
<dbReference type="Proteomes" id="UP001154282">
    <property type="component" value="Unassembled WGS sequence"/>
</dbReference>
<reference evidence="1" key="1">
    <citation type="submission" date="2022-08" db="EMBL/GenBank/DDBJ databases">
        <authorList>
            <person name="Gutierrez-Valencia J."/>
        </authorList>
    </citation>
    <scope>NUCLEOTIDE SEQUENCE</scope>
</reference>
<sequence>MVVVEHSSSDSHCNRHGVLYRSFPLYILLTHLIEPRRWLSNYFASPASPSIITWCDFFYPVFLICVSGIPSICDRLLCFLCRYPAIENQLVRFSLGCLNPRQ</sequence>
<proteinExistence type="predicted"/>
<evidence type="ECO:0000313" key="2">
    <source>
        <dbReference type="Proteomes" id="UP001154282"/>
    </source>
</evidence>